<protein>
    <submittedName>
        <fullName evidence="2">NADH dehydrogenase subunit 6</fullName>
    </submittedName>
</protein>
<name>A0A3Q8LZC1_9CRUS</name>
<organism evidence="2">
    <name type="scientific">Halice sp. JL-2018</name>
    <dbReference type="NCBI Taxonomy" id="2528348"/>
    <lineage>
        <taxon>Eukaryota</taxon>
        <taxon>Metazoa</taxon>
        <taxon>Ecdysozoa</taxon>
        <taxon>Arthropoda</taxon>
        <taxon>Crustacea</taxon>
        <taxon>Multicrustacea</taxon>
        <taxon>Malacostraca</taxon>
        <taxon>Eumalacostraca</taxon>
        <taxon>Peracarida</taxon>
        <taxon>Amphipoda</taxon>
        <taxon>Amphilochidea</taxon>
        <taxon>Lysianassida</taxon>
        <taxon>Synopiidira</taxon>
        <taxon>Dexaminoidea</taxon>
        <taxon>Pardaliscidae</taxon>
        <taxon>Halice</taxon>
    </lineage>
</organism>
<keyword evidence="2" id="KW-0496">Mitochondrion</keyword>
<reference evidence="2" key="2">
    <citation type="journal article" date="2019" name="Sci. Rep.">
        <title>Characterization of the mitochondrial genome of an ancient amphipod Halice sp. MT-2017 (Pardaliscidae) from 10,908 m in the Mariana Trench.</title>
        <authorList>
            <person name="Li J.Y."/>
            <person name="Zeng C."/>
            <person name="Yan G.Y."/>
            <person name="He L.S."/>
        </authorList>
    </citation>
    <scope>NUCLEOTIDE SEQUENCE</scope>
</reference>
<reference evidence="2" key="1">
    <citation type="submission" date="2018-05" db="EMBL/GenBank/DDBJ databases">
        <authorList>
            <person name="Li J."/>
        </authorList>
    </citation>
    <scope>NUCLEOTIDE SEQUENCE</scope>
</reference>
<keyword evidence="1" id="KW-0472">Membrane</keyword>
<evidence type="ECO:0000313" key="2">
    <source>
        <dbReference type="EMBL" id="AZH08547.1"/>
    </source>
</evidence>
<accession>A0A3Q8LZC1</accession>
<dbReference type="EMBL" id="MH294484">
    <property type="protein sequence ID" value="AZH08547.1"/>
    <property type="molecule type" value="Genomic_DNA"/>
</dbReference>
<keyword evidence="1" id="KW-1133">Transmembrane helix</keyword>
<sequence>MSFIMYFFLLLNMSLMFIYTVGPLGLGLIIVIQTLFISGALFMVSTMTWFSYVLIMIFLSGMMVLFIYVACLASNEMVSISYFNMITGGVFSGVFSIYIWSNQESEDMPLVGMNFFYEGVSSSLVYKVFSEMVVLMSFFMILYLLLVLIVSVYISYLSKGPMQMKI</sequence>
<gene>
    <name evidence="2" type="primary">ND6</name>
</gene>
<dbReference type="AlphaFoldDB" id="A0A3Q8LZC1"/>
<feature type="transmembrane region" description="Helical" evidence="1">
    <location>
        <begin position="82"/>
        <end position="100"/>
    </location>
</feature>
<keyword evidence="1" id="KW-0812">Transmembrane</keyword>
<proteinExistence type="predicted"/>
<feature type="transmembrane region" description="Helical" evidence="1">
    <location>
        <begin position="7"/>
        <end position="37"/>
    </location>
</feature>
<feature type="transmembrane region" description="Helical" evidence="1">
    <location>
        <begin position="132"/>
        <end position="156"/>
    </location>
</feature>
<evidence type="ECO:0000256" key="1">
    <source>
        <dbReference type="SAM" id="Phobius"/>
    </source>
</evidence>
<feature type="transmembrane region" description="Helical" evidence="1">
    <location>
        <begin position="49"/>
        <end position="70"/>
    </location>
</feature>
<geneLocation type="mitochondrion" evidence="2"/>